<protein>
    <submittedName>
        <fullName evidence="2">Uncharacterized protein</fullName>
    </submittedName>
</protein>
<keyword evidence="1" id="KW-0472">Membrane</keyword>
<dbReference type="Proteomes" id="UP000467428">
    <property type="component" value="Plasmid pJCM18538"/>
</dbReference>
<dbReference type="RefSeq" id="WP_235887113.1">
    <property type="nucleotide sequence ID" value="NZ_AP022592.1"/>
</dbReference>
<keyword evidence="1" id="KW-1133">Transmembrane helix</keyword>
<sequence>MPINDEVPTGEPAKVFTGIRDVPIYAGESSTGNRLPGGPYRSAELIAIGMIMLPALWWFRTHQDAGFTVLGAAAVLALAVTVILRMLLPKRRPSLAARASFALALILPKHACAAAPQTRSGRGTQR</sequence>
<keyword evidence="1" id="KW-0812">Transmembrane</keyword>
<dbReference type="EMBL" id="AP022592">
    <property type="protein sequence ID" value="BBY46597.1"/>
    <property type="molecule type" value="Genomic_DNA"/>
</dbReference>
<name>A0A7I7RPY7_9MYCO</name>
<feature type="transmembrane region" description="Helical" evidence="1">
    <location>
        <begin position="65"/>
        <end position="88"/>
    </location>
</feature>
<evidence type="ECO:0000313" key="3">
    <source>
        <dbReference type="Proteomes" id="UP000467428"/>
    </source>
</evidence>
<keyword evidence="2" id="KW-0614">Plasmid</keyword>
<reference evidence="2 3" key="1">
    <citation type="journal article" date="2019" name="Emerg. Microbes Infect.">
        <title>Comprehensive subspecies identification of 175 nontuberculous mycobacteria species based on 7547 genomic profiles.</title>
        <authorList>
            <person name="Matsumoto Y."/>
            <person name="Kinjo T."/>
            <person name="Motooka D."/>
            <person name="Nabeya D."/>
            <person name="Jung N."/>
            <person name="Uechi K."/>
            <person name="Horii T."/>
            <person name="Iida T."/>
            <person name="Fujita J."/>
            <person name="Nakamura S."/>
        </authorList>
    </citation>
    <scope>NUCLEOTIDE SEQUENCE [LARGE SCALE GENOMIC DNA]</scope>
    <source>
        <strain evidence="2 3">JCM 18538</strain>
        <plasmid evidence="2">pJCM18538</plasmid>
    </source>
</reference>
<organism evidence="2 3">
    <name type="scientific">Mycolicibacterium arabiense</name>
    <dbReference type="NCBI Taxonomy" id="1286181"/>
    <lineage>
        <taxon>Bacteria</taxon>
        <taxon>Bacillati</taxon>
        <taxon>Actinomycetota</taxon>
        <taxon>Actinomycetes</taxon>
        <taxon>Mycobacteriales</taxon>
        <taxon>Mycobacteriaceae</taxon>
        <taxon>Mycolicibacterium</taxon>
    </lineage>
</organism>
<evidence type="ECO:0000313" key="2">
    <source>
        <dbReference type="EMBL" id="BBY46597.1"/>
    </source>
</evidence>
<keyword evidence="3" id="KW-1185">Reference proteome</keyword>
<geneLocation type="plasmid" evidence="2">
    <name>pJCM18538</name>
</geneLocation>
<proteinExistence type="predicted"/>
<dbReference type="AlphaFoldDB" id="A0A7I7RPY7"/>
<feature type="transmembrane region" description="Helical" evidence="1">
    <location>
        <begin position="42"/>
        <end position="59"/>
    </location>
</feature>
<dbReference type="KEGG" id="marz:MARA_00270"/>
<evidence type="ECO:0000256" key="1">
    <source>
        <dbReference type="SAM" id="Phobius"/>
    </source>
</evidence>
<accession>A0A7I7RPY7</accession>
<gene>
    <name evidence="2" type="ORF">MARA_00270</name>
</gene>